<evidence type="ECO:0000259" key="1">
    <source>
        <dbReference type="Pfam" id="PF00903"/>
    </source>
</evidence>
<dbReference type="InterPro" id="IPR004360">
    <property type="entry name" value="Glyas_Fos-R_dOase_dom"/>
</dbReference>
<dbReference type="InterPro" id="IPR029068">
    <property type="entry name" value="Glyas_Bleomycin-R_OHBP_Dase"/>
</dbReference>
<dbReference type="RefSeq" id="WP_407328631.1">
    <property type="nucleotide sequence ID" value="NZ_CP136865.1"/>
</dbReference>
<protein>
    <submittedName>
        <fullName evidence="3">VOC family protein</fullName>
    </submittedName>
</protein>
<organism evidence="3 4">
    <name type="scientific">Congregibacter brevis</name>
    <dbReference type="NCBI Taxonomy" id="3081201"/>
    <lineage>
        <taxon>Bacteria</taxon>
        <taxon>Pseudomonadati</taxon>
        <taxon>Pseudomonadota</taxon>
        <taxon>Gammaproteobacteria</taxon>
        <taxon>Cellvibrionales</taxon>
        <taxon>Halieaceae</taxon>
        <taxon>Congregibacter</taxon>
    </lineage>
</organism>
<dbReference type="PANTHER" id="PTHR33993:SF14">
    <property type="entry name" value="GB|AAF24581.1"/>
    <property type="match status" value="1"/>
</dbReference>
<dbReference type="EMBL" id="CP136865">
    <property type="protein sequence ID" value="WOJ97678.1"/>
    <property type="molecule type" value="Genomic_DNA"/>
</dbReference>
<accession>A0ABZ0IDR9</accession>
<dbReference type="Pfam" id="PF18029">
    <property type="entry name" value="Glyoxalase_6"/>
    <property type="match status" value="1"/>
</dbReference>
<evidence type="ECO:0000313" key="4">
    <source>
        <dbReference type="Proteomes" id="UP001626549"/>
    </source>
</evidence>
<feature type="domain" description="Glyoxalase-like" evidence="2">
    <location>
        <begin position="18"/>
        <end position="119"/>
    </location>
</feature>
<reference evidence="3 4" key="1">
    <citation type="submission" date="2023-10" db="EMBL/GenBank/DDBJ databases">
        <title>Two novel species belonging to the OM43/NOR5 clade.</title>
        <authorList>
            <person name="Park M."/>
        </authorList>
    </citation>
    <scope>NUCLEOTIDE SEQUENCE [LARGE SCALE GENOMIC DNA]</scope>
    <source>
        <strain evidence="3 4">IMCC45268</strain>
    </source>
</reference>
<proteinExistence type="predicted"/>
<dbReference type="InterPro" id="IPR052164">
    <property type="entry name" value="Anthracycline_SecMetBiosynth"/>
</dbReference>
<evidence type="ECO:0000313" key="3">
    <source>
        <dbReference type="EMBL" id="WOJ97678.1"/>
    </source>
</evidence>
<dbReference type="PANTHER" id="PTHR33993">
    <property type="entry name" value="GLYOXALASE-RELATED"/>
    <property type="match status" value="1"/>
</dbReference>
<gene>
    <name evidence="3" type="ORF">R0137_03670</name>
</gene>
<dbReference type="SUPFAM" id="SSF54593">
    <property type="entry name" value="Glyoxalase/Bleomycin resistance protein/Dihydroxybiphenyl dioxygenase"/>
    <property type="match status" value="2"/>
</dbReference>
<name>A0ABZ0IDR9_9GAMM</name>
<dbReference type="Pfam" id="PF00903">
    <property type="entry name" value="Glyoxalase"/>
    <property type="match status" value="1"/>
</dbReference>
<sequence>MRKPFVYDVGGVLSADIAVPEHERELAFYSKVLTTGAVPLWRDDLLNNLGSPVIGLGARTPEYDTLPLQWFPHFQVADVAASAARAVDLGGKEIMHGKDAHGESLWAVIVDPDGAAFGIIPVVPCNFESAQQDVRQGCISWLSLIVPNASASRDFYQQVVGWKAKSLEKQKSDELAMKFEMQIDNETIAAEIVQCSGEQINIPSVWLIHLPVGDLEESVRRVNQGGGEVVKEFAEPKYAIVRDPVGVHLALQAGK</sequence>
<dbReference type="Proteomes" id="UP001626549">
    <property type="component" value="Chromosome"/>
</dbReference>
<dbReference type="Gene3D" id="3.10.180.10">
    <property type="entry name" value="2,3-Dihydroxybiphenyl 1,2-Dioxygenase, domain 1"/>
    <property type="match status" value="2"/>
</dbReference>
<dbReference type="InterPro" id="IPR041581">
    <property type="entry name" value="Glyoxalase_6"/>
</dbReference>
<keyword evidence="4" id="KW-1185">Reference proteome</keyword>
<feature type="domain" description="Glyoxalase/fosfomycin resistance/dioxygenase" evidence="1">
    <location>
        <begin position="139"/>
        <end position="249"/>
    </location>
</feature>
<evidence type="ECO:0000259" key="2">
    <source>
        <dbReference type="Pfam" id="PF18029"/>
    </source>
</evidence>